<sequence>MRSIWRTADRGMVRDVAVVSAAVALVAVSYGAIAVGSGFPLWVPALLSVTVLAGSAEFLFVGILAAGGGPVAAVLAGLLVNARHLPFGLAVADVVGTGWRRLLGSHLMNDESVALALGQTDPDRRRAAFWLCGFGVLLCWPGGAILGGLLGGLVADPAQLGLDAMFPAVLLAVALPALRKSGRVRRAAAVGCVIALVTTPFLPPGLPVLLALVGLLAALPGVRTSR</sequence>
<evidence type="ECO:0000256" key="1">
    <source>
        <dbReference type="ARBA" id="ARBA00004651"/>
    </source>
</evidence>
<evidence type="ECO:0000256" key="8">
    <source>
        <dbReference type="SAM" id="Phobius"/>
    </source>
</evidence>
<dbReference type="AlphaFoldDB" id="A0A7Y9LDY5"/>
<keyword evidence="4" id="KW-1003">Cell membrane</keyword>
<dbReference type="RefSeq" id="WP_179756678.1">
    <property type="nucleotide sequence ID" value="NZ_JACCBU010000001.1"/>
</dbReference>
<evidence type="ECO:0000313" key="9">
    <source>
        <dbReference type="EMBL" id="NYE74402.1"/>
    </source>
</evidence>
<keyword evidence="3" id="KW-0813">Transport</keyword>
<comment type="similarity">
    <text evidence="2">Belongs to the AzlC family.</text>
</comment>
<organism evidence="9 10">
    <name type="scientific">Microlunatus parietis</name>
    <dbReference type="NCBI Taxonomy" id="682979"/>
    <lineage>
        <taxon>Bacteria</taxon>
        <taxon>Bacillati</taxon>
        <taxon>Actinomycetota</taxon>
        <taxon>Actinomycetes</taxon>
        <taxon>Propionibacteriales</taxon>
        <taxon>Propionibacteriaceae</taxon>
        <taxon>Microlunatus</taxon>
    </lineage>
</organism>
<keyword evidence="5 8" id="KW-0812">Transmembrane</keyword>
<keyword evidence="6 8" id="KW-1133">Transmembrane helix</keyword>
<reference evidence="9 10" key="1">
    <citation type="submission" date="2020-07" db="EMBL/GenBank/DDBJ databases">
        <title>Sequencing the genomes of 1000 actinobacteria strains.</title>
        <authorList>
            <person name="Klenk H.-P."/>
        </authorList>
    </citation>
    <scope>NUCLEOTIDE SEQUENCE [LARGE SCALE GENOMIC DNA]</scope>
    <source>
        <strain evidence="9 10">DSM 22083</strain>
    </source>
</reference>
<dbReference type="InterPro" id="IPR011606">
    <property type="entry name" value="Brnchd-chn_aa_trnsp_permease"/>
</dbReference>
<protein>
    <submittedName>
        <fullName evidence="9">4-azaleucine resistance transporter AzlC</fullName>
    </submittedName>
</protein>
<evidence type="ECO:0000313" key="10">
    <source>
        <dbReference type="Proteomes" id="UP000569914"/>
    </source>
</evidence>
<proteinExistence type="inferred from homology"/>
<feature type="transmembrane region" description="Helical" evidence="8">
    <location>
        <begin position="190"/>
        <end position="219"/>
    </location>
</feature>
<evidence type="ECO:0000256" key="3">
    <source>
        <dbReference type="ARBA" id="ARBA00022448"/>
    </source>
</evidence>
<dbReference type="PANTHER" id="PTHR34979:SF1">
    <property type="entry name" value="INNER MEMBRANE PROTEIN YGAZ"/>
    <property type="match status" value="1"/>
</dbReference>
<dbReference type="GO" id="GO:0005886">
    <property type="term" value="C:plasma membrane"/>
    <property type="evidence" value="ECO:0007669"/>
    <property type="project" value="UniProtKB-SubCell"/>
</dbReference>
<comment type="subcellular location">
    <subcellularLocation>
        <location evidence="1">Cell membrane</location>
        <topology evidence="1">Multi-pass membrane protein</topology>
    </subcellularLocation>
</comment>
<feature type="transmembrane region" description="Helical" evidence="8">
    <location>
        <begin position="127"/>
        <end position="154"/>
    </location>
</feature>
<dbReference type="EMBL" id="JACCBU010000001">
    <property type="protein sequence ID" value="NYE74402.1"/>
    <property type="molecule type" value="Genomic_DNA"/>
</dbReference>
<name>A0A7Y9LDY5_9ACTN</name>
<evidence type="ECO:0000256" key="6">
    <source>
        <dbReference type="ARBA" id="ARBA00022989"/>
    </source>
</evidence>
<comment type="caution">
    <text evidence="9">The sequence shown here is derived from an EMBL/GenBank/DDBJ whole genome shotgun (WGS) entry which is preliminary data.</text>
</comment>
<dbReference type="PANTHER" id="PTHR34979">
    <property type="entry name" value="INNER MEMBRANE PROTEIN YGAZ"/>
    <property type="match status" value="1"/>
</dbReference>
<feature type="transmembrane region" description="Helical" evidence="8">
    <location>
        <begin position="58"/>
        <end position="80"/>
    </location>
</feature>
<keyword evidence="7 8" id="KW-0472">Membrane</keyword>
<gene>
    <name evidence="9" type="ORF">BKA15_005731</name>
</gene>
<dbReference type="Pfam" id="PF03591">
    <property type="entry name" value="AzlC"/>
    <property type="match status" value="1"/>
</dbReference>
<dbReference type="Proteomes" id="UP000569914">
    <property type="component" value="Unassembled WGS sequence"/>
</dbReference>
<keyword evidence="10" id="KW-1185">Reference proteome</keyword>
<evidence type="ECO:0000256" key="5">
    <source>
        <dbReference type="ARBA" id="ARBA00022692"/>
    </source>
</evidence>
<feature type="transmembrane region" description="Helical" evidence="8">
    <location>
        <begin position="160"/>
        <end position="178"/>
    </location>
</feature>
<accession>A0A7Y9LDY5</accession>
<evidence type="ECO:0000256" key="7">
    <source>
        <dbReference type="ARBA" id="ARBA00023136"/>
    </source>
</evidence>
<dbReference type="GO" id="GO:1903785">
    <property type="term" value="P:L-valine transmembrane transport"/>
    <property type="evidence" value="ECO:0007669"/>
    <property type="project" value="TreeGrafter"/>
</dbReference>
<evidence type="ECO:0000256" key="2">
    <source>
        <dbReference type="ARBA" id="ARBA00010735"/>
    </source>
</evidence>
<evidence type="ECO:0000256" key="4">
    <source>
        <dbReference type="ARBA" id="ARBA00022475"/>
    </source>
</evidence>